<dbReference type="CDD" id="cd08952">
    <property type="entry name" value="KR_1_SDR_x"/>
    <property type="match status" value="1"/>
</dbReference>
<feature type="domain" description="Carrier" evidence="8">
    <location>
        <begin position="1411"/>
        <end position="1486"/>
    </location>
</feature>
<keyword evidence="3" id="KW-0597">Phosphoprotein</keyword>
<keyword evidence="7" id="KW-0012">Acyltransferase</keyword>
<dbReference type="Proteomes" id="UP000253741">
    <property type="component" value="Unassembled WGS sequence"/>
</dbReference>
<dbReference type="SMART" id="SM00827">
    <property type="entry name" value="PKS_AT"/>
    <property type="match status" value="1"/>
</dbReference>
<keyword evidence="4" id="KW-0808">Transferase</keyword>
<dbReference type="Gene3D" id="3.30.70.3290">
    <property type="match status" value="1"/>
</dbReference>
<dbReference type="GO" id="GO:0006633">
    <property type="term" value="P:fatty acid biosynthetic process"/>
    <property type="evidence" value="ECO:0007669"/>
    <property type="project" value="InterPro"/>
</dbReference>
<dbReference type="SUPFAM" id="SSF55048">
    <property type="entry name" value="Probable ACP-binding domain of malonyl-CoA ACP transacylase"/>
    <property type="match status" value="1"/>
</dbReference>
<dbReference type="CDD" id="cd00833">
    <property type="entry name" value="PKS"/>
    <property type="match status" value="1"/>
</dbReference>
<accession>A0A370B8E5</accession>
<protein>
    <submittedName>
        <fullName evidence="10">SDR family NAD(P)-dependent oxidoreductase</fullName>
    </submittedName>
</protein>
<dbReference type="GO" id="GO:0031177">
    <property type="term" value="F:phosphopantetheine binding"/>
    <property type="evidence" value="ECO:0007669"/>
    <property type="project" value="InterPro"/>
</dbReference>
<dbReference type="Pfam" id="PF00109">
    <property type="entry name" value="ketoacyl-synt"/>
    <property type="match status" value="2"/>
</dbReference>
<dbReference type="InterPro" id="IPR036299">
    <property type="entry name" value="Polyketide_synth_docking_sf"/>
</dbReference>
<evidence type="ECO:0000256" key="3">
    <source>
        <dbReference type="ARBA" id="ARBA00022553"/>
    </source>
</evidence>
<dbReference type="Gene3D" id="3.40.50.720">
    <property type="entry name" value="NAD(P)-binding Rossmann-like Domain"/>
    <property type="match status" value="1"/>
</dbReference>
<dbReference type="Pfam" id="PF00550">
    <property type="entry name" value="PP-binding"/>
    <property type="match status" value="1"/>
</dbReference>
<evidence type="ECO:0000259" key="9">
    <source>
        <dbReference type="PROSITE" id="PS52004"/>
    </source>
</evidence>
<dbReference type="InterPro" id="IPR032821">
    <property type="entry name" value="PKS_assoc"/>
</dbReference>
<dbReference type="PROSITE" id="PS00606">
    <property type="entry name" value="KS3_1"/>
    <property type="match status" value="1"/>
</dbReference>
<dbReference type="InterPro" id="IPR013968">
    <property type="entry name" value="PKS_KR"/>
</dbReference>
<dbReference type="SUPFAM" id="SSF47336">
    <property type="entry name" value="ACP-like"/>
    <property type="match status" value="1"/>
</dbReference>
<organism evidence="10 11">
    <name type="scientific">Streptomyces corynorhini</name>
    <dbReference type="NCBI Taxonomy" id="2282652"/>
    <lineage>
        <taxon>Bacteria</taxon>
        <taxon>Bacillati</taxon>
        <taxon>Actinomycetota</taxon>
        <taxon>Actinomycetes</taxon>
        <taxon>Kitasatosporales</taxon>
        <taxon>Streptomycetaceae</taxon>
        <taxon>Streptomyces</taxon>
    </lineage>
</organism>
<dbReference type="SUPFAM" id="SSF51735">
    <property type="entry name" value="NAD(P)-binding Rossmann-fold domains"/>
    <property type="match status" value="2"/>
</dbReference>
<dbReference type="InterPro" id="IPR036736">
    <property type="entry name" value="ACP-like_sf"/>
</dbReference>
<dbReference type="InterPro" id="IPR014031">
    <property type="entry name" value="Ketoacyl_synth_C"/>
</dbReference>
<dbReference type="Pfam" id="PF08990">
    <property type="entry name" value="Docking"/>
    <property type="match status" value="1"/>
</dbReference>
<evidence type="ECO:0000259" key="8">
    <source>
        <dbReference type="PROSITE" id="PS50075"/>
    </source>
</evidence>
<dbReference type="PANTHER" id="PTHR43775">
    <property type="entry name" value="FATTY ACID SYNTHASE"/>
    <property type="match status" value="1"/>
</dbReference>
<feature type="non-terminal residue" evidence="10">
    <location>
        <position position="1594"/>
    </location>
</feature>
<feature type="domain" description="Ketosynthase family 3 (KS3)" evidence="9">
    <location>
        <begin position="33"/>
        <end position="452"/>
    </location>
</feature>
<evidence type="ECO:0000256" key="5">
    <source>
        <dbReference type="ARBA" id="ARBA00023194"/>
    </source>
</evidence>
<dbReference type="Pfam" id="PF16197">
    <property type="entry name" value="KAsynt_C_assoc"/>
    <property type="match status" value="1"/>
</dbReference>
<keyword evidence="11" id="KW-1185">Reference proteome</keyword>
<dbReference type="SUPFAM" id="SSF53901">
    <property type="entry name" value="Thiolase-like"/>
    <property type="match status" value="2"/>
</dbReference>
<dbReference type="GO" id="GO:0004312">
    <property type="term" value="F:fatty acid synthase activity"/>
    <property type="evidence" value="ECO:0007669"/>
    <property type="project" value="TreeGrafter"/>
</dbReference>
<dbReference type="Pfam" id="PF02801">
    <property type="entry name" value="Ketoacyl-synt_C"/>
    <property type="match status" value="1"/>
</dbReference>
<dbReference type="InterPro" id="IPR001227">
    <property type="entry name" value="Ac_transferase_dom_sf"/>
</dbReference>
<name>A0A370B8E5_9ACTN</name>
<dbReference type="FunFam" id="3.40.47.10:FF:000019">
    <property type="entry name" value="Polyketide synthase type I"/>
    <property type="match status" value="1"/>
</dbReference>
<evidence type="ECO:0000313" key="10">
    <source>
        <dbReference type="EMBL" id="RDG38080.1"/>
    </source>
</evidence>
<dbReference type="InterPro" id="IPR014043">
    <property type="entry name" value="Acyl_transferase_dom"/>
</dbReference>
<dbReference type="InterPro" id="IPR016035">
    <property type="entry name" value="Acyl_Trfase/lysoPLipase"/>
</dbReference>
<dbReference type="SUPFAM" id="SSF101173">
    <property type="entry name" value="Docking domain B of the erythromycin polyketide synthase (DEBS)"/>
    <property type="match status" value="1"/>
</dbReference>
<evidence type="ECO:0000256" key="1">
    <source>
        <dbReference type="ARBA" id="ARBA00001957"/>
    </source>
</evidence>
<keyword evidence="2" id="KW-0596">Phosphopantetheine</keyword>
<dbReference type="SMART" id="SM00822">
    <property type="entry name" value="PKS_KR"/>
    <property type="match status" value="1"/>
</dbReference>
<reference evidence="10 11" key="1">
    <citation type="submission" date="2018-07" db="EMBL/GenBank/DDBJ databases">
        <title>Streptomyces species from bats.</title>
        <authorList>
            <person name="Dunlap C."/>
        </authorList>
    </citation>
    <scope>NUCLEOTIDE SEQUENCE [LARGE SCALE GENOMIC DNA]</scope>
    <source>
        <strain evidence="10 11">AC230</strain>
    </source>
</reference>
<keyword evidence="6" id="KW-0511">Multifunctional enzyme</keyword>
<dbReference type="InterPro" id="IPR050091">
    <property type="entry name" value="PKS_NRPS_Biosynth_Enz"/>
</dbReference>
<dbReference type="PANTHER" id="PTHR43775:SF51">
    <property type="entry name" value="INACTIVE PHENOLPHTHIOCEROL SYNTHESIS POLYKETIDE SYNTHASE TYPE I PKS1-RELATED"/>
    <property type="match status" value="1"/>
</dbReference>
<dbReference type="GO" id="GO:0033068">
    <property type="term" value="P:macrolide biosynthetic process"/>
    <property type="evidence" value="ECO:0007669"/>
    <property type="project" value="UniProtKB-ARBA"/>
</dbReference>
<evidence type="ECO:0000256" key="6">
    <source>
        <dbReference type="ARBA" id="ARBA00023268"/>
    </source>
</evidence>
<dbReference type="OrthoDB" id="9778690at2"/>
<dbReference type="InterPro" id="IPR057326">
    <property type="entry name" value="KR_dom"/>
</dbReference>
<dbReference type="SMART" id="SM01294">
    <property type="entry name" value="PKS_PP_betabranch"/>
    <property type="match status" value="1"/>
</dbReference>
<evidence type="ECO:0000256" key="4">
    <source>
        <dbReference type="ARBA" id="ARBA00022679"/>
    </source>
</evidence>
<gene>
    <name evidence="10" type="ORF">DVH02_10950</name>
</gene>
<proteinExistence type="predicted"/>
<dbReference type="SMART" id="SM00823">
    <property type="entry name" value="PKS_PP"/>
    <property type="match status" value="1"/>
</dbReference>
<dbReference type="PROSITE" id="PS50075">
    <property type="entry name" value="CARRIER"/>
    <property type="match status" value="1"/>
</dbReference>
<dbReference type="EMBL" id="QQNA01000073">
    <property type="protein sequence ID" value="RDG38080.1"/>
    <property type="molecule type" value="Genomic_DNA"/>
</dbReference>
<evidence type="ECO:0000313" key="11">
    <source>
        <dbReference type="Proteomes" id="UP000253741"/>
    </source>
</evidence>
<dbReference type="Pfam" id="PF00698">
    <property type="entry name" value="Acyl_transf_1"/>
    <property type="match status" value="1"/>
</dbReference>
<dbReference type="SUPFAM" id="SSF52151">
    <property type="entry name" value="FabD/lysophospholipase-like"/>
    <property type="match status" value="1"/>
</dbReference>
<dbReference type="Gene3D" id="1.10.1200.10">
    <property type="entry name" value="ACP-like"/>
    <property type="match status" value="1"/>
</dbReference>
<dbReference type="InterPro" id="IPR016039">
    <property type="entry name" value="Thiolase-like"/>
</dbReference>
<dbReference type="InterPro" id="IPR014030">
    <property type="entry name" value="Ketoacyl_synth_N"/>
</dbReference>
<dbReference type="InterPro" id="IPR020841">
    <property type="entry name" value="PKS_Beta-ketoAc_synthase_dom"/>
</dbReference>
<dbReference type="Gene3D" id="3.40.366.10">
    <property type="entry name" value="Malonyl-Coenzyme A Acyl Carrier Protein, domain 2"/>
    <property type="match status" value="1"/>
</dbReference>
<dbReference type="GO" id="GO:0004315">
    <property type="term" value="F:3-oxoacyl-[acyl-carrier-protein] synthase activity"/>
    <property type="evidence" value="ECO:0007669"/>
    <property type="project" value="InterPro"/>
</dbReference>
<comment type="cofactor">
    <cofactor evidence="1">
        <name>pantetheine 4'-phosphate</name>
        <dbReference type="ChEBI" id="CHEBI:47942"/>
    </cofactor>
</comment>
<dbReference type="InterPro" id="IPR006162">
    <property type="entry name" value="Ppantetheine_attach_site"/>
</dbReference>
<dbReference type="PROSITE" id="PS52004">
    <property type="entry name" value="KS3_2"/>
    <property type="match status" value="1"/>
</dbReference>
<dbReference type="InterPro" id="IPR009081">
    <property type="entry name" value="PP-bd_ACP"/>
</dbReference>
<keyword evidence="5" id="KW-0045">Antibiotic biosynthesis</keyword>
<comment type="caution">
    <text evidence="10">The sequence shown here is derived from an EMBL/GenBank/DDBJ whole genome shotgun (WGS) entry which is preliminary data.</text>
</comment>
<dbReference type="FunFam" id="3.40.366.10:FF:000002">
    <property type="entry name" value="Probable polyketide synthase 2"/>
    <property type="match status" value="1"/>
</dbReference>
<dbReference type="InterPro" id="IPR036291">
    <property type="entry name" value="NAD(P)-bd_dom_sf"/>
</dbReference>
<dbReference type="InterPro" id="IPR018201">
    <property type="entry name" value="Ketoacyl_synth_AS"/>
</dbReference>
<dbReference type="FunFam" id="1.10.1200.10:FF:000007">
    <property type="entry name" value="Probable polyketide synthase pks17"/>
    <property type="match status" value="1"/>
</dbReference>
<dbReference type="InterPro" id="IPR016036">
    <property type="entry name" value="Malonyl_transacylase_ACP-bd"/>
</dbReference>
<dbReference type="InterPro" id="IPR015083">
    <property type="entry name" value="NorB/c/GfsB-D-like_docking"/>
</dbReference>
<dbReference type="RefSeq" id="WP_114623588.1">
    <property type="nucleotide sequence ID" value="NZ_QQNA01000073.1"/>
</dbReference>
<evidence type="ECO:0000256" key="2">
    <source>
        <dbReference type="ARBA" id="ARBA00022450"/>
    </source>
</evidence>
<sequence>MTNEAQLRDYLKRVTVDLHNTRRQLRQLEAREQEPIAIVGMSCRLPGGVRTPDDFWDLLVTGTDAVTDWPADRGWPTEAGTDAGARRRGGFVHDADRFDPGFFGISPREALAMDPQQRLLLEVVWEAFERAGIDPTGLRGSRSGVFVGCSDQGYISGLSEVPDDVRGLLLTGNSMSVLSGRVAYTLGLEGPAVTVDTACSSSLVALHLAAQSLRSGECSLAVVGGVTVMSSPGAFTEFDQQGGLAGDGRCKAFADEADGTGWAEGAGIVVVERLSDARRNGHHVLAVLRGSAVNQDGASNGLTAPNGPAQQRVILAALANAGLPAAEIDAVEAHGTGTSLGDPIEAQALLAVYGQGRSADRPLWLGSAKSNIGHTQAAAGVVGVIKSVLALNHGVLPPTLHAERPSRHVDWSAGHVRLLSDRVEWPEVDHPHRVGVSAFGVSGTNAHVVIEQAPEPTADETAADPAPRTALPVLPWLVSGRDEAALRAQAGRLAAHLAARPDTDPYDLAASLAATRSTFESRAVVQGRDLAELLPALDALATGEPDPRVLTGTVREGRTGFLFSGQGAQRLGMGRGLYEAFPVFAEAFDEVCGLVGEGLREVVFGADGDGERLAGTEWAQPALFAVEVALFRLVESWGVRPDVVMGHSVGELAAAYVAGVMSLEDACRLVVARGRLMGALVPGGVMVAVEAAEGEVLPLLEECGGGVSLGAVNGPRSVVVSGEAAAVEGVVAHFRGLGRKVTALRVSHAFHSPLMEPMLDEFRSVAERVVYGVPSLPVVSNVTGRLAGAGELTSADYWVRHVRESVRFADGVEALVGEGVTRFLEIGPDGTLTALAQNCVPESLGDALFVPTLRKERPEAEHFATALARLHLNGAEVAWPAILQGARTVELPTYAFRRDRYWLERSYAEEGASGDVTGPHHTVVWRTVAGLPEASRLSGRWLFLRPVPLDDADGWGGALTGALRDAGAELTVVEHHHSDSRAELARRIAVATGDTPVAGVLSTLALERGGNGEVPDGVLATTALVQALGDAAVVAPLWTLTRGAVTAATGDPVPDPDQAAIWGLGRSAALEHPDRWGGLVDVPRTLDARSAARLVTLLAESAKSVGREDQAAIRAGGILGRRLVPASPAPESAWRPSGTVLVTGGTGALGARVARWAARQGAAHLLLVSRGGAQAPGAEELRDELLGLGAEVTLAALDLTDRNQLAALLETHAVDAVVHTAGVLEDGVLDGLTPDAFRNVFAAKVAGARHLDELTRNRDLSAFVLFSSFAGTVGSAGQANYAAANALLDALAERRRSEGLPATSIAWGPWGGGGMAADAGAESRQLRGGVNLLDPDLALDALAACAGDTSATAFVADIDWSRFGSAFTSVRPSSFLSEVYRAPAGAATTAGTGTGRLTARLRDLAPEARLRELLTEVRTRAAAALGYGGPEQISAERAFRDLGVDSLIAVELRNALAAVTGVVLPTTVVFDHPTPRALAAFLHGELFGAEAAATTVRRATAVAVDEPVAIVGMACRLPGGVETPEDLWDLLADGRDGIGAFPTDRGWDVLEAVYNRHANEGGQASAYVRQGGFLTDVGGFDAEFFGVSPREALV</sequence>
<evidence type="ECO:0000256" key="7">
    <source>
        <dbReference type="ARBA" id="ARBA00023315"/>
    </source>
</evidence>
<dbReference type="SMART" id="SM00825">
    <property type="entry name" value="PKS_KS"/>
    <property type="match status" value="1"/>
</dbReference>
<dbReference type="InterPro" id="IPR020806">
    <property type="entry name" value="PKS_PP-bd"/>
</dbReference>
<dbReference type="PROSITE" id="PS00012">
    <property type="entry name" value="PHOSPHOPANTETHEINE"/>
    <property type="match status" value="1"/>
</dbReference>
<dbReference type="Pfam" id="PF08659">
    <property type="entry name" value="KR"/>
    <property type="match status" value="1"/>
</dbReference>
<dbReference type="Gene3D" id="3.40.47.10">
    <property type="match status" value="2"/>
</dbReference>